<dbReference type="CDD" id="cd04216">
    <property type="entry name" value="Phytocyanin"/>
    <property type="match status" value="1"/>
</dbReference>
<feature type="compositionally biased region" description="Low complexity" evidence="3">
    <location>
        <begin position="168"/>
        <end position="194"/>
    </location>
</feature>
<keyword evidence="1" id="KW-0479">Metal-binding</keyword>
<feature type="transmembrane region" description="Helical" evidence="4">
    <location>
        <begin position="219"/>
        <end position="238"/>
    </location>
</feature>
<feature type="signal peptide" evidence="5">
    <location>
        <begin position="1"/>
        <end position="22"/>
    </location>
</feature>
<dbReference type="AlphaFoldDB" id="A0A1S4CNE6"/>
<evidence type="ECO:0000256" key="2">
    <source>
        <dbReference type="ARBA" id="ARBA00023180"/>
    </source>
</evidence>
<dbReference type="FunFam" id="2.60.40.420:FF:000003">
    <property type="entry name" value="Blue copper"/>
    <property type="match status" value="1"/>
</dbReference>
<keyword evidence="5" id="KW-0732">Signal</keyword>
<dbReference type="Pfam" id="PF02298">
    <property type="entry name" value="Cu_bind_like"/>
    <property type="match status" value="1"/>
</dbReference>
<keyword evidence="4" id="KW-0812">Transmembrane</keyword>
<evidence type="ECO:0000256" key="5">
    <source>
        <dbReference type="SAM" id="SignalP"/>
    </source>
</evidence>
<dbReference type="GO" id="GO:0009055">
    <property type="term" value="F:electron transfer activity"/>
    <property type="evidence" value="ECO:0007669"/>
    <property type="project" value="InterPro"/>
</dbReference>
<dbReference type="Proteomes" id="UP000790787">
    <property type="component" value="Chromosome 8"/>
</dbReference>
<dbReference type="InterPro" id="IPR039391">
    <property type="entry name" value="Phytocyanin-like"/>
</dbReference>
<dbReference type="InterPro" id="IPR003245">
    <property type="entry name" value="Phytocyanin_dom"/>
</dbReference>
<feature type="compositionally biased region" description="Pro residues" evidence="3">
    <location>
        <begin position="128"/>
        <end position="138"/>
    </location>
</feature>
<dbReference type="RefSeq" id="XP_016502571.1">
    <property type="nucleotide sequence ID" value="XM_016647085.1"/>
</dbReference>
<dbReference type="SUPFAM" id="SSF49503">
    <property type="entry name" value="Cupredoxins"/>
    <property type="match status" value="1"/>
</dbReference>
<keyword evidence="4" id="KW-0472">Membrane</keyword>
<dbReference type="InterPro" id="IPR008972">
    <property type="entry name" value="Cupredoxin"/>
</dbReference>
<keyword evidence="2" id="KW-0325">Glycoprotein</keyword>
<feature type="domain" description="Phytocyanin" evidence="6">
    <location>
        <begin position="23"/>
        <end position="121"/>
    </location>
</feature>
<reference evidence="8" key="2">
    <citation type="submission" date="2025-08" db="UniProtKB">
        <authorList>
            <consortium name="RefSeq"/>
        </authorList>
    </citation>
    <scope>IDENTIFICATION</scope>
    <source>
        <tissue evidence="8">Leaf</tissue>
    </source>
</reference>
<sequence>MAMLRTLLSLAAISMVFGSAMAANHTVGGNSGWRQGADYKTWAASETFLVGDNLIFSYGLSHDVLEVTKANYDSCETTNAISTNAGGMTVITLSSLGKRYFICGTGGHCASGMKLEVNTIATASPPSAAAPPVPPPASTPSTTPVVSSPTKSPASSPSPKSSPPSPKLAPKISPAKSPTTSPTKSPVSSPSSPTIEAPALPPSGASVPTPSPPSSANKIGVIAGSTMGFGFVVMMAFII</sequence>
<protein>
    <submittedName>
        <fullName evidence="8">Early nodulin-like protein 14</fullName>
    </submittedName>
    <submittedName>
        <fullName evidence="8">Uclacyanin-3-like</fullName>
    </submittedName>
</protein>
<dbReference type="OrthoDB" id="687020at2759"/>
<dbReference type="GeneID" id="107820746"/>
<proteinExistence type="predicted"/>
<dbReference type="PROSITE" id="PS51485">
    <property type="entry name" value="PHYTOCYANIN"/>
    <property type="match status" value="1"/>
</dbReference>
<gene>
    <name evidence="8" type="primary">LOC107820746</name>
</gene>
<keyword evidence="4" id="KW-1133">Transmembrane helix</keyword>
<dbReference type="PaxDb" id="4097-A0A1S4CNE6"/>
<dbReference type="PANTHER" id="PTHR33021:SF499">
    <property type="entry name" value="OS12G0150500 PROTEIN"/>
    <property type="match status" value="1"/>
</dbReference>
<dbReference type="Gene3D" id="2.60.40.420">
    <property type="entry name" value="Cupredoxins - blue copper proteins"/>
    <property type="match status" value="1"/>
</dbReference>
<feature type="region of interest" description="Disordered" evidence="3">
    <location>
        <begin position="124"/>
        <end position="215"/>
    </location>
</feature>
<evidence type="ECO:0000256" key="4">
    <source>
        <dbReference type="SAM" id="Phobius"/>
    </source>
</evidence>
<organism evidence="7 8">
    <name type="scientific">Nicotiana tabacum</name>
    <name type="common">Common tobacco</name>
    <dbReference type="NCBI Taxonomy" id="4097"/>
    <lineage>
        <taxon>Eukaryota</taxon>
        <taxon>Viridiplantae</taxon>
        <taxon>Streptophyta</taxon>
        <taxon>Embryophyta</taxon>
        <taxon>Tracheophyta</taxon>
        <taxon>Spermatophyta</taxon>
        <taxon>Magnoliopsida</taxon>
        <taxon>eudicotyledons</taxon>
        <taxon>Gunneridae</taxon>
        <taxon>Pentapetalae</taxon>
        <taxon>asterids</taxon>
        <taxon>lamiids</taxon>
        <taxon>Solanales</taxon>
        <taxon>Solanaceae</taxon>
        <taxon>Nicotianoideae</taxon>
        <taxon>Nicotianeae</taxon>
        <taxon>Nicotiana</taxon>
    </lineage>
</organism>
<dbReference type="PANTHER" id="PTHR33021">
    <property type="entry name" value="BLUE COPPER PROTEIN"/>
    <property type="match status" value="1"/>
</dbReference>
<evidence type="ECO:0000256" key="1">
    <source>
        <dbReference type="ARBA" id="ARBA00022723"/>
    </source>
</evidence>
<dbReference type="KEGG" id="nta:107820746"/>
<dbReference type="OMA" id="CSGANPI"/>
<accession>A0A1S4CNE6</accession>
<evidence type="ECO:0000256" key="3">
    <source>
        <dbReference type="SAM" id="MobiDB-lite"/>
    </source>
</evidence>
<name>A0A1S4CNE6_TOBAC</name>
<dbReference type="SMR" id="A0A1S4CNE6"/>
<dbReference type="GO" id="GO:0046872">
    <property type="term" value="F:metal ion binding"/>
    <property type="evidence" value="ECO:0007669"/>
    <property type="project" value="UniProtKB-KW"/>
</dbReference>
<dbReference type="RefSeq" id="XP_016502571.1">
    <property type="nucleotide sequence ID" value="XM_016647085.2"/>
</dbReference>
<dbReference type="STRING" id="4097.A0A1S4CNE6"/>
<feature type="compositionally biased region" description="Low complexity" evidence="3">
    <location>
        <begin position="139"/>
        <end position="159"/>
    </location>
</feature>
<reference evidence="7" key="1">
    <citation type="journal article" date="2014" name="Nat. Commun.">
        <title>The tobacco genome sequence and its comparison with those of tomato and potato.</title>
        <authorList>
            <person name="Sierro N."/>
            <person name="Battey J.N."/>
            <person name="Ouadi S."/>
            <person name="Bakaher N."/>
            <person name="Bovet L."/>
            <person name="Willig A."/>
            <person name="Goepfert S."/>
            <person name="Peitsch M.C."/>
            <person name="Ivanov N.V."/>
        </authorList>
    </citation>
    <scope>NUCLEOTIDE SEQUENCE [LARGE SCALE GENOMIC DNA]</scope>
</reference>
<keyword evidence="7" id="KW-1185">Reference proteome</keyword>
<evidence type="ECO:0000259" key="6">
    <source>
        <dbReference type="PROSITE" id="PS51485"/>
    </source>
</evidence>
<dbReference type="GO" id="GO:0005886">
    <property type="term" value="C:plasma membrane"/>
    <property type="evidence" value="ECO:0000318"/>
    <property type="project" value="GO_Central"/>
</dbReference>
<evidence type="ECO:0000313" key="7">
    <source>
        <dbReference type="Proteomes" id="UP000790787"/>
    </source>
</evidence>
<feature type="chain" id="PRO_5010310383" evidence="5">
    <location>
        <begin position="23"/>
        <end position="239"/>
    </location>
</feature>
<evidence type="ECO:0000313" key="8">
    <source>
        <dbReference type="RefSeq" id="XP_016502571.1"/>
    </source>
</evidence>